<keyword evidence="3 6" id="KW-0067">ATP-binding</keyword>
<feature type="binding site" evidence="6">
    <location>
        <begin position="205"/>
        <end position="208"/>
    </location>
    <ligand>
        <name>ATP</name>
        <dbReference type="ChEBI" id="CHEBI:30616"/>
    </ligand>
</feature>
<dbReference type="InterPro" id="IPR043129">
    <property type="entry name" value="ATPase_NBD"/>
</dbReference>
<dbReference type="HAMAP" id="MF_02207">
    <property type="entry name" value="MreB"/>
    <property type="match status" value="1"/>
</dbReference>
<evidence type="ECO:0000256" key="1">
    <source>
        <dbReference type="ARBA" id="ARBA00022490"/>
    </source>
</evidence>
<reference evidence="7" key="1">
    <citation type="submission" date="2020-10" db="EMBL/GenBank/DDBJ databases">
        <authorList>
            <person name="Gilroy R."/>
        </authorList>
    </citation>
    <scope>NUCLEOTIDE SEQUENCE</scope>
    <source>
        <strain evidence="7">1748</strain>
    </source>
</reference>
<comment type="caution">
    <text evidence="7">The sequence shown here is derived from an EMBL/GenBank/DDBJ whole genome shotgun (WGS) entry which is preliminary data.</text>
</comment>
<name>A0A9D9D904_9BACL</name>
<comment type="similarity">
    <text evidence="5 6">Belongs to the FtsA/MreB family.</text>
</comment>
<dbReference type="Proteomes" id="UP000823629">
    <property type="component" value="Unassembled WGS sequence"/>
</dbReference>
<dbReference type="GO" id="GO:0008360">
    <property type="term" value="P:regulation of cell shape"/>
    <property type="evidence" value="ECO:0007669"/>
    <property type="project" value="UniProtKB-UniRule"/>
</dbReference>
<gene>
    <name evidence="6" type="primary">mreB</name>
    <name evidence="7" type="ORF">IAC78_00895</name>
</gene>
<dbReference type="GO" id="GO:0000902">
    <property type="term" value="P:cell morphogenesis"/>
    <property type="evidence" value="ECO:0007669"/>
    <property type="project" value="InterPro"/>
</dbReference>
<dbReference type="AlphaFoldDB" id="A0A9D9D904"/>
<dbReference type="GO" id="GO:0005737">
    <property type="term" value="C:cytoplasm"/>
    <property type="evidence" value="ECO:0007669"/>
    <property type="project" value="UniProtKB-SubCell"/>
</dbReference>
<comment type="function">
    <text evidence="6">Forms membrane-associated dynamic filaments that are essential for cell shape determination. Acts by regulating cell wall synthesis and cell elongation, and thus cell shape. A feedback loop between cell geometry and MreB localization may maintain elongated cell shape by targeting cell wall growth to regions of negative cell wall curvature.</text>
</comment>
<comment type="caution">
    <text evidence="6">Lacks conserved residue(s) required for the propagation of feature annotation.</text>
</comment>
<dbReference type="InterPro" id="IPR056546">
    <property type="entry name" value="MreB_MamK-like"/>
</dbReference>
<evidence type="ECO:0000313" key="7">
    <source>
        <dbReference type="EMBL" id="MBO8414027.1"/>
    </source>
</evidence>
<dbReference type="PANTHER" id="PTHR42749">
    <property type="entry name" value="CELL SHAPE-DETERMINING PROTEIN MREB"/>
    <property type="match status" value="1"/>
</dbReference>
<evidence type="ECO:0000256" key="4">
    <source>
        <dbReference type="ARBA" id="ARBA00022960"/>
    </source>
</evidence>
<proteinExistence type="inferred from homology"/>
<keyword evidence="4 6" id="KW-0133">Cell shape</keyword>
<evidence type="ECO:0000256" key="2">
    <source>
        <dbReference type="ARBA" id="ARBA00022741"/>
    </source>
</evidence>
<organism evidence="7 8">
    <name type="scientific">Candidatus Scatoplasma merdavium</name>
    <dbReference type="NCBI Taxonomy" id="2840932"/>
    <lineage>
        <taxon>Bacteria</taxon>
        <taxon>Bacillati</taxon>
        <taxon>Bacillota</taxon>
        <taxon>Bacilli</taxon>
        <taxon>Bacillales</taxon>
        <taxon>Candidatus Scatoplasma</taxon>
    </lineage>
</organism>
<dbReference type="EMBL" id="JADING010000022">
    <property type="protein sequence ID" value="MBO8414027.1"/>
    <property type="molecule type" value="Genomic_DNA"/>
</dbReference>
<reference evidence="7" key="2">
    <citation type="journal article" date="2021" name="PeerJ">
        <title>Extensive microbial diversity within the chicken gut microbiome revealed by metagenomics and culture.</title>
        <authorList>
            <person name="Gilroy R."/>
            <person name="Ravi A."/>
            <person name="Getino M."/>
            <person name="Pursley I."/>
            <person name="Horton D.L."/>
            <person name="Alikhan N.F."/>
            <person name="Baker D."/>
            <person name="Gharbi K."/>
            <person name="Hall N."/>
            <person name="Watson M."/>
            <person name="Adriaenssens E.M."/>
            <person name="Foster-Nyarko E."/>
            <person name="Jarju S."/>
            <person name="Secka A."/>
            <person name="Antonio M."/>
            <person name="Oren A."/>
            <person name="Chaudhuri R.R."/>
            <person name="La Ragione R."/>
            <person name="Hildebrand F."/>
            <person name="Pallen M.J."/>
        </authorList>
    </citation>
    <scope>NUCLEOTIDE SEQUENCE</scope>
    <source>
        <strain evidence="7">1748</strain>
    </source>
</reference>
<evidence type="ECO:0000256" key="5">
    <source>
        <dbReference type="ARBA" id="ARBA00023458"/>
    </source>
</evidence>
<evidence type="ECO:0000313" key="8">
    <source>
        <dbReference type="Proteomes" id="UP000823629"/>
    </source>
</evidence>
<comment type="subcellular location">
    <subcellularLocation>
        <location evidence="6">Cytoplasm</location>
    </subcellularLocation>
    <text evidence="6">Membrane-associated.</text>
</comment>
<dbReference type="PANTHER" id="PTHR42749:SF1">
    <property type="entry name" value="CELL SHAPE-DETERMINING PROTEIN MREB"/>
    <property type="match status" value="1"/>
</dbReference>
<protein>
    <recommendedName>
        <fullName evidence="6">Cell shape-determining protein MreB</fullName>
    </recommendedName>
</protein>
<evidence type="ECO:0000256" key="6">
    <source>
        <dbReference type="HAMAP-Rule" id="MF_02207"/>
    </source>
</evidence>
<dbReference type="Pfam" id="PF06723">
    <property type="entry name" value="MreB_Mbl"/>
    <property type="match status" value="1"/>
</dbReference>
<dbReference type="SUPFAM" id="SSF53067">
    <property type="entry name" value="Actin-like ATPase domain"/>
    <property type="match status" value="2"/>
</dbReference>
<accession>A0A9D9D904</accession>
<dbReference type="PRINTS" id="PR01652">
    <property type="entry name" value="SHAPEPROTEIN"/>
</dbReference>
<evidence type="ECO:0000256" key="3">
    <source>
        <dbReference type="ARBA" id="ARBA00022840"/>
    </source>
</evidence>
<dbReference type="GO" id="GO:0005524">
    <property type="term" value="F:ATP binding"/>
    <property type="evidence" value="ECO:0007669"/>
    <property type="project" value="UniProtKB-KW"/>
</dbReference>
<sequence>MKKKILGLDFGTSNTLISTSAENKIIYNEPSVLAVDNGNNKVVEIGYLAHKLIGKSPRGINIEHPIHDGVIADKELAYAYLNTALDNINLDGYIKRAGVICAVPYDITKVEKRALYDVISDLKASSFYMANSSLLSAIGSSIDIFTTRGNMIIDIGGSKTTIATMTMGRIVVEDSIYEGGNYIDRAIARYVRTKHHLLIGDKTAEYIKMKIGTLLETFDNNLLEVNGKDLQTFLPRSIIISTAEINTVITDIYKDIVNLAIDVMELSPAEISSDIIHSGITITGGGCLINGTREYFQKKLSVPIHISAYPLESTIRGIIQAQDRILEDPNALL</sequence>
<keyword evidence="1 6" id="KW-0963">Cytoplasm</keyword>
<keyword evidence="2 6" id="KW-0547">Nucleotide-binding</keyword>
<dbReference type="Gene3D" id="3.30.420.40">
    <property type="match status" value="2"/>
</dbReference>
<dbReference type="InterPro" id="IPR004753">
    <property type="entry name" value="MreB"/>
</dbReference>
<comment type="subunit">
    <text evidence="6">Forms polymers.</text>
</comment>